<dbReference type="Gene3D" id="3.40.470.10">
    <property type="entry name" value="Uracil-DNA glycosylase-like domain"/>
    <property type="match status" value="1"/>
</dbReference>
<dbReference type="InterPro" id="IPR036895">
    <property type="entry name" value="Uracil-DNA_glycosylase-like_sf"/>
</dbReference>
<comment type="caution">
    <text evidence="2">The sequence shown here is derived from an EMBL/GenBank/DDBJ whole genome shotgun (WGS) entry which is preliminary data.</text>
</comment>
<reference evidence="2 3" key="1">
    <citation type="submission" date="2019-06" db="EMBL/GenBank/DDBJ databases">
        <title>Sequencing the genomes of 1000 actinobacteria strains.</title>
        <authorList>
            <person name="Klenk H.-P."/>
        </authorList>
    </citation>
    <scope>NUCLEOTIDE SEQUENCE [LARGE SCALE GENOMIC DNA]</scope>
    <source>
        <strain evidence="2 3">DSM 25218</strain>
    </source>
</reference>
<gene>
    <name evidence="2" type="ORF">FB381_0481</name>
</gene>
<sequence length="196" mass="21882">MKELDRIRDDIVADPSNAWATAAGYDPLYVAHPDARCLIIGQAPGVKAQQSGIPWNDASGQRLIEWLGVDEATFRDPTAFAILPMDFYYPGKASTGDLPPRADFASTWHPRLIHEMPHISLTLVIGSYAQQHYLGGKDSLTERVRSFRDQLPDRFPLVHPSPLNFRWQARNPWFVTDVLPELRRHVADAIGGGSGL</sequence>
<dbReference type="InterPro" id="IPR047124">
    <property type="entry name" value="HI_0220.2"/>
</dbReference>
<dbReference type="PANTHER" id="PTHR42160">
    <property type="entry name" value="URACIL-DNA GLYCOSYLASE SUPERFAMILY PROTEIN"/>
    <property type="match status" value="1"/>
</dbReference>
<feature type="domain" description="Uracil-DNA glycosylase-like" evidence="1">
    <location>
        <begin position="28"/>
        <end position="183"/>
    </location>
</feature>
<dbReference type="EMBL" id="VFOV01000001">
    <property type="protein sequence ID" value="TQL66617.1"/>
    <property type="molecule type" value="Genomic_DNA"/>
</dbReference>
<dbReference type="Pfam" id="PF03167">
    <property type="entry name" value="UDG"/>
    <property type="match status" value="1"/>
</dbReference>
<keyword evidence="3" id="KW-1185">Reference proteome</keyword>
<dbReference type="CDD" id="cd10033">
    <property type="entry name" value="UDG_like"/>
    <property type="match status" value="1"/>
</dbReference>
<accession>A0A543A208</accession>
<dbReference type="SMART" id="SM00986">
    <property type="entry name" value="UDG"/>
    <property type="match status" value="1"/>
</dbReference>
<organism evidence="2 3">
    <name type="scientific">Nocardioides albertanoniae</name>
    <dbReference type="NCBI Taxonomy" id="1175486"/>
    <lineage>
        <taxon>Bacteria</taxon>
        <taxon>Bacillati</taxon>
        <taxon>Actinomycetota</taxon>
        <taxon>Actinomycetes</taxon>
        <taxon>Propionibacteriales</taxon>
        <taxon>Nocardioidaceae</taxon>
        <taxon>Nocardioides</taxon>
    </lineage>
</organism>
<dbReference type="SMART" id="SM00987">
    <property type="entry name" value="UreE_C"/>
    <property type="match status" value="1"/>
</dbReference>
<dbReference type="PANTHER" id="PTHR42160:SF1">
    <property type="entry name" value="URACIL-DNA GLYCOSYLASE SUPERFAMILY PROTEIN"/>
    <property type="match status" value="1"/>
</dbReference>
<dbReference type="AlphaFoldDB" id="A0A543A208"/>
<protein>
    <submittedName>
        <fullName evidence="2">Uracil-DNA glycosylase</fullName>
    </submittedName>
</protein>
<evidence type="ECO:0000259" key="1">
    <source>
        <dbReference type="SMART" id="SM00986"/>
    </source>
</evidence>
<evidence type="ECO:0000313" key="3">
    <source>
        <dbReference type="Proteomes" id="UP000320209"/>
    </source>
</evidence>
<evidence type="ECO:0000313" key="2">
    <source>
        <dbReference type="EMBL" id="TQL66617.1"/>
    </source>
</evidence>
<name>A0A543A208_9ACTN</name>
<dbReference type="OrthoDB" id="9789139at2"/>
<dbReference type="Proteomes" id="UP000320209">
    <property type="component" value="Unassembled WGS sequence"/>
</dbReference>
<dbReference type="RefSeq" id="WP_141778808.1">
    <property type="nucleotide sequence ID" value="NZ_VFOV01000001.1"/>
</dbReference>
<dbReference type="SUPFAM" id="SSF52141">
    <property type="entry name" value="Uracil-DNA glycosylase-like"/>
    <property type="match status" value="1"/>
</dbReference>
<proteinExistence type="predicted"/>
<dbReference type="InterPro" id="IPR005122">
    <property type="entry name" value="Uracil-DNA_glycosylase-like"/>
</dbReference>